<feature type="domain" description="DUF7710" evidence="1">
    <location>
        <begin position="6"/>
        <end position="90"/>
    </location>
</feature>
<accession>A0A2P8FXD0</accession>
<dbReference type="Pfam" id="PF24819">
    <property type="entry name" value="DUF7710"/>
    <property type="match status" value="1"/>
</dbReference>
<organism evidence="2 3">
    <name type="scientific">Chitinophaga ginsengisoli</name>
    <dbReference type="NCBI Taxonomy" id="363837"/>
    <lineage>
        <taxon>Bacteria</taxon>
        <taxon>Pseudomonadati</taxon>
        <taxon>Bacteroidota</taxon>
        <taxon>Chitinophagia</taxon>
        <taxon>Chitinophagales</taxon>
        <taxon>Chitinophagaceae</taxon>
        <taxon>Chitinophaga</taxon>
    </lineage>
</organism>
<dbReference type="EMBL" id="PYGK01000011">
    <property type="protein sequence ID" value="PSL26372.1"/>
    <property type="molecule type" value="Genomic_DNA"/>
</dbReference>
<proteinExistence type="predicted"/>
<keyword evidence="3" id="KW-1185">Reference proteome</keyword>
<dbReference type="Proteomes" id="UP000240978">
    <property type="component" value="Unassembled WGS sequence"/>
</dbReference>
<dbReference type="RefSeq" id="WP_106604332.1">
    <property type="nucleotide sequence ID" value="NZ_PYGK01000011.1"/>
</dbReference>
<evidence type="ECO:0000313" key="3">
    <source>
        <dbReference type="Proteomes" id="UP000240978"/>
    </source>
</evidence>
<name>A0A2P8FXD0_9BACT</name>
<evidence type="ECO:0000313" key="2">
    <source>
        <dbReference type="EMBL" id="PSL26372.1"/>
    </source>
</evidence>
<comment type="caution">
    <text evidence="2">The sequence shown here is derived from an EMBL/GenBank/DDBJ whole genome shotgun (WGS) entry which is preliminary data.</text>
</comment>
<sequence>MNVDVIWVFHGINGRFASGVFTERKLAKEWIFLHKLTGVLTAYPVNIGVYDWAISSGIFTQKREEHSTPEFIGRFTAGGQEHFHYEDGIQI</sequence>
<dbReference type="OrthoDB" id="72025at2"/>
<dbReference type="AlphaFoldDB" id="A0A2P8FXD0"/>
<gene>
    <name evidence="2" type="ORF">CLV42_11183</name>
</gene>
<protein>
    <recommendedName>
        <fullName evidence="1">DUF7710 domain-containing protein</fullName>
    </recommendedName>
</protein>
<reference evidence="2 3" key="1">
    <citation type="submission" date="2018-03" db="EMBL/GenBank/DDBJ databases">
        <title>Genomic Encyclopedia of Archaeal and Bacterial Type Strains, Phase II (KMG-II): from individual species to whole genera.</title>
        <authorList>
            <person name="Goeker M."/>
        </authorList>
    </citation>
    <scope>NUCLEOTIDE SEQUENCE [LARGE SCALE GENOMIC DNA]</scope>
    <source>
        <strain evidence="2 3">DSM 18107</strain>
    </source>
</reference>
<evidence type="ECO:0000259" key="1">
    <source>
        <dbReference type="Pfam" id="PF24819"/>
    </source>
</evidence>
<dbReference type="InterPro" id="IPR056127">
    <property type="entry name" value="DUF7710"/>
</dbReference>